<dbReference type="RefSeq" id="XP_028146944.1">
    <property type="nucleotide sequence ID" value="XM_028291143.1"/>
</dbReference>
<evidence type="ECO:0000313" key="3">
    <source>
        <dbReference type="RefSeq" id="XP_028152662.1"/>
    </source>
</evidence>
<accession>A0A6P7H2F2</accession>
<gene>
    <name evidence="3" type="primary">LOC114346065</name>
    <name evidence="2" type="synonym">LOC114340408</name>
</gene>
<organism evidence="3">
    <name type="scientific">Diabrotica virgifera virgifera</name>
    <name type="common">western corn rootworm</name>
    <dbReference type="NCBI Taxonomy" id="50390"/>
    <lineage>
        <taxon>Eukaryota</taxon>
        <taxon>Metazoa</taxon>
        <taxon>Ecdysozoa</taxon>
        <taxon>Arthropoda</taxon>
        <taxon>Hexapoda</taxon>
        <taxon>Insecta</taxon>
        <taxon>Pterygota</taxon>
        <taxon>Neoptera</taxon>
        <taxon>Endopterygota</taxon>
        <taxon>Coleoptera</taxon>
        <taxon>Polyphaga</taxon>
        <taxon>Cucujiformia</taxon>
        <taxon>Chrysomeloidea</taxon>
        <taxon>Chrysomelidae</taxon>
        <taxon>Galerucinae</taxon>
        <taxon>Diabroticina</taxon>
        <taxon>Diabroticites</taxon>
        <taxon>Diabrotica</taxon>
    </lineage>
</organism>
<protein>
    <submittedName>
        <fullName evidence="2">Uncharacterized protein LOC114340408</fullName>
    </submittedName>
    <submittedName>
        <fullName evidence="3">Uncharacterized protein LOC114346065</fullName>
    </submittedName>
</protein>
<evidence type="ECO:0000256" key="1">
    <source>
        <dbReference type="SAM" id="MobiDB-lite"/>
    </source>
</evidence>
<feature type="region of interest" description="Disordered" evidence="1">
    <location>
        <begin position="1"/>
        <end position="24"/>
    </location>
</feature>
<reference evidence="2 3" key="1">
    <citation type="submission" date="2025-04" db="UniProtKB">
        <authorList>
            <consortium name="RefSeq"/>
        </authorList>
    </citation>
    <scope>IDENTIFICATION</scope>
    <source>
        <tissue evidence="2 3">Whole insect</tissue>
    </source>
</reference>
<dbReference type="RefSeq" id="XP_028152662.1">
    <property type="nucleotide sequence ID" value="XM_028296861.1"/>
</dbReference>
<evidence type="ECO:0000313" key="2">
    <source>
        <dbReference type="RefSeq" id="XP_028146944.1"/>
    </source>
</evidence>
<sequence>MEEEVPPDPPPPPDPPNKINQHECQSQPPIIQKSLKGKKQILFSETDIGPYEVFVQGQDKNIGDYHVLSIAKSISVLKIKDITKISRKGKNRIGVLFATRKAANDFVVRKDWEALGYDVFIPFHQISCRGIVRGVNKRFTEEEIKEASETNLALCKILSVKRMNRRVQVDSKVEFVSTGTISITFSRKTIPKEISIYQLPMRVTPFISTVLQCGNCLLYGHSTNQSRGKKKCARCGTSHEDSSSNTCTKYYIFSKSSDHESSSRNCRERVRQKILRI</sequence>
<name>A0A6P7H2F2_DIAVI</name>
<dbReference type="AlphaFoldDB" id="A0A6P7H2F2"/>
<proteinExistence type="predicted"/>
<feature type="compositionally biased region" description="Pro residues" evidence="1">
    <location>
        <begin position="7"/>
        <end position="16"/>
    </location>
</feature>